<dbReference type="InParanoid" id="G3I110"/>
<evidence type="ECO:0000256" key="1">
    <source>
        <dbReference type="SAM" id="MobiDB-lite"/>
    </source>
</evidence>
<feature type="region of interest" description="Disordered" evidence="1">
    <location>
        <begin position="143"/>
        <end position="207"/>
    </location>
</feature>
<feature type="compositionally biased region" description="Basic and acidic residues" evidence="1">
    <location>
        <begin position="156"/>
        <end position="172"/>
    </location>
</feature>
<feature type="compositionally biased region" description="Low complexity" evidence="1">
    <location>
        <begin position="173"/>
        <end position="191"/>
    </location>
</feature>
<organism evidence="2 3">
    <name type="scientific">Cricetulus griseus</name>
    <name type="common">Chinese hamster</name>
    <name type="synonym">Cricetulus barabensis griseus</name>
    <dbReference type="NCBI Taxonomy" id="10029"/>
    <lineage>
        <taxon>Eukaryota</taxon>
        <taxon>Metazoa</taxon>
        <taxon>Chordata</taxon>
        <taxon>Craniata</taxon>
        <taxon>Vertebrata</taxon>
        <taxon>Euteleostomi</taxon>
        <taxon>Mammalia</taxon>
        <taxon>Eutheria</taxon>
        <taxon>Euarchontoglires</taxon>
        <taxon>Glires</taxon>
        <taxon>Rodentia</taxon>
        <taxon>Myomorpha</taxon>
        <taxon>Muroidea</taxon>
        <taxon>Cricetidae</taxon>
        <taxon>Cricetinae</taxon>
        <taxon>Cricetulus</taxon>
    </lineage>
</organism>
<name>G3I110_CRIGR</name>
<feature type="compositionally biased region" description="Low complexity" evidence="1">
    <location>
        <begin position="52"/>
        <end position="61"/>
    </location>
</feature>
<feature type="compositionally biased region" description="Low complexity" evidence="1">
    <location>
        <begin position="1"/>
        <end position="10"/>
    </location>
</feature>
<gene>
    <name evidence="2" type="ORF">I79_017053</name>
</gene>
<feature type="region of interest" description="Disordered" evidence="1">
    <location>
        <begin position="1"/>
        <end position="124"/>
    </location>
</feature>
<evidence type="ECO:0000313" key="3">
    <source>
        <dbReference type="Proteomes" id="UP000001075"/>
    </source>
</evidence>
<proteinExistence type="predicted"/>
<dbReference type="Proteomes" id="UP000001075">
    <property type="component" value="Unassembled WGS sequence"/>
</dbReference>
<dbReference type="EMBL" id="JH001041">
    <property type="protein sequence ID" value="EGV94408.1"/>
    <property type="molecule type" value="Genomic_DNA"/>
</dbReference>
<reference evidence="3" key="1">
    <citation type="journal article" date="2011" name="Nat. Biotechnol.">
        <title>The genomic sequence of the Chinese hamster ovary (CHO)-K1 cell line.</title>
        <authorList>
            <person name="Xu X."/>
            <person name="Nagarajan H."/>
            <person name="Lewis N.E."/>
            <person name="Pan S."/>
            <person name="Cai Z."/>
            <person name="Liu X."/>
            <person name="Chen W."/>
            <person name="Xie M."/>
            <person name="Wang W."/>
            <person name="Hammond S."/>
            <person name="Andersen M.R."/>
            <person name="Neff N."/>
            <person name="Passarelli B."/>
            <person name="Koh W."/>
            <person name="Fan H.C."/>
            <person name="Wang J."/>
            <person name="Gui Y."/>
            <person name="Lee K.H."/>
            <person name="Betenbaugh M.J."/>
            <person name="Quake S.R."/>
            <person name="Famili I."/>
            <person name="Palsson B.O."/>
            <person name="Wang J."/>
        </authorList>
    </citation>
    <scope>NUCLEOTIDE SEQUENCE [LARGE SCALE GENOMIC DNA]</scope>
    <source>
        <strain evidence="3">CHO K1 cell line</strain>
    </source>
</reference>
<accession>G3I110</accession>
<protein>
    <submittedName>
        <fullName evidence="2">Prickle-like protein 4</fullName>
    </submittedName>
</protein>
<dbReference type="STRING" id="10029.G3I110"/>
<sequence length="219" mass="23533">MLSYPLQQRPVLPPQPPDASIGARSSHRASLACALRRPPEPTRRGCGARLAPGRGTRSPTGGRRRGPLGEDSRQRRRARHSLGRGGGPHPTLARLLHRDLGADTVLSNRSGTGGTGPDPSVGWNRACSDDKIIFRDGLFSTVASSTLGPPSPASKGQDRDRPQTPGNPKEDSFCPTCSSSSESEPEGFFFGQRLPGPWKTPENLQADDRDISRKHCTIC</sequence>
<evidence type="ECO:0000313" key="2">
    <source>
        <dbReference type="EMBL" id="EGV94408.1"/>
    </source>
</evidence>
<dbReference type="AlphaFoldDB" id="G3I110"/>